<dbReference type="InterPro" id="IPR036866">
    <property type="entry name" value="RibonucZ/Hydroxyglut_hydro"/>
</dbReference>
<sequence length="289" mass="33237">MFYIKHNSDNFTIIDCCLSPDNEEEIVEEIRNASSGKGITRFISTHPDEDHFVGLAYLDDQLNLRNFYCVANNATKDVVTESFERYCQLRDSDRAYHVYKGCSRRWMNQNNEERGSAGINILWPDTANQHYQAALQEAEEAIAFNNMSLVARYSIENGASFMWIGDLETDFMENIVDNIVLEKTTIVFAPHHGRNSGKVPDSWLVKLDPQIIVIGEAPSRHLNYYTGYEKITQNRAWDITFDAVDNKVHMYASNPNYGTRFDEFDNEYQGKFDGYFGSVTVETEYTLDG</sequence>
<dbReference type="SUPFAM" id="SSF56281">
    <property type="entry name" value="Metallo-hydrolase/oxidoreductase"/>
    <property type="match status" value="1"/>
</dbReference>
<dbReference type="EMBL" id="JACIDW010000034">
    <property type="protein sequence ID" value="MBB3967180.1"/>
    <property type="molecule type" value="Genomic_DNA"/>
</dbReference>
<gene>
    <name evidence="1" type="ORF">GGQ67_004877</name>
</gene>
<evidence type="ECO:0000313" key="1">
    <source>
        <dbReference type="EMBL" id="MBB3967180.1"/>
    </source>
</evidence>
<dbReference type="AlphaFoldDB" id="A0A7W6GDK7"/>
<evidence type="ECO:0000313" key="2">
    <source>
        <dbReference type="Proteomes" id="UP000582090"/>
    </source>
</evidence>
<name>A0A7W6GDK7_9HYPH</name>
<evidence type="ECO:0008006" key="3">
    <source>
        <dbReference type="Google" id="ProtNLM"/>
    </source>
</evidence>
<dbReference type="Proteomes" id="UP000582090">
    <property type="component" value="Unassembled WGS sequence"/>
</dbReference>
<keyword evidence="2" id="KW-1185">Reference proteome</keyword>
<organism evidence="1 2">
    <name type="scientific">Rhizobium metallidurans</name>
    <dbReference type="NCBI Taxonomy" id="1265931"/>
    <lineage>
        <taxon>Bacteria</taxon>
        <taxon>Pseudomonadati</taxon>
        <taxon>Pseudomonadota</taxon>
        <taxon>Alphaproteobacteria</taxon>
        <taxon>Hyphomicrobiales</taxon>
        <taxon>Rhizobiaceae</taxon>
        <taxon>Rhizobium/Agrobacterium group</taxon>
        <taxon>Rhizobium</taxon>
    </lineage>
</organism>
<protein>
    <recommendedName>
        <fullName evidence="3">MBL fold metallo-hydrolase</fullName>
    </recommendedName>
</protein>
<proteinExistence type="predicted"/>
<accession>A0A7W6GDK7</accession>
<reference evidence="1 2" key="1">
    <citation type="submission" date="2020-08" db="EMBL/GenBank/DDBJ databases">
        <title>Genomic Encyclopedia of Type Strains, Phase IV (KMG-IV): sequencing the most valuable type-strain genomes for metagenomic binning, comparative biology and taxonomic classification.</title>
        <authorList>
            <person name="Goeker M."/>
        </authorList>
    </citation>
    <scope>NUCLEOTIDE SEQUENCE [LARGE SCALE GENOMIC DNA]</scope>
    <source>
        <strain evidence="1 2">DSM 26575</strain>
    </source>
</reference>
<dbReference type="Gene3D" id="3.60.15.10">
    <property type="entry name" value="Ribonuclease Z/Hydroxyacylglutathione hydrolase-like"/>
    <property type="match status" value="1"/>
</dbReference>
<comment type="caution">
    <text evidence="1">The sequence shown here is derived from an EMBL/GenBank/DDBJ whole genome shotgun (WGS) entry which is preliminary data.</text>
</comment>